<dbReference type="PROSITE" id="PS51257">
    <property type="entry name" value="PROKAR_LIPOPROTEIN"/>
    <property type="match status" value="1"/>
</dbReference>
<keyword evidence="1" id="KW-0732">Signal</keyword>
<comment type="caution">
    <text evidence="2">The sequence shown here is derived from an EMBL/GenBank/DDBJ whole genome shotgun (WGS) entry which is preliminary data.</text>
</comment>
<protein>
    <recommendedName>
        <fullName evidence="4">Lipoprotein</fullName>
    </recommendedName>
</protein>
<keyword evidence="3" id="KW-1185">Reference proteome</keyword>
<evidence type="ECO:0000313" key="3">
    <source>
        <dbReference type="Proteomes" id="UP000569732"/>
    </source>
</evidence>
<dbReference type="RefSeq" id="WP_180568819.1">
    <property type="nucleotide sequence ID" value="NZ_JACCKB010000017.1"/>
</dbReference>
<dbReference type="Proteomes" id="UP000569732">
    <property type="component" value="Unassembled WGS sequence"/>
</dbReference>
<feature type="signal peptide" evidence="1">
    <location>
        <begin position="1"/>
        <end position="21"/>
    </location>
</feature>
<name>A0A853I9Q2_9GAMM</name>
<reference evidence="2 3" key="1">
    <citation type="submission" date="2020-07" db="EMBL/GenBank/DDBJ databases">
        <title>Endozoicomonas sp. nov., isolated from sediment.</title>
        <authorList>
            <person name="Gu T."/>
        </authorList>
    </citation>
    <scope>NUCLEOTIDE SEQUENCE [LARGE SCALE GENOMIC DNA]</scope>
    <source>
        <strain evidence="2 3">SM1973</strain>
    </source>
</reference>
<feature type="chain" id="PRO_5032447374" description="Lipoprotein" evidence="1">
    <location>
        <begin position="22"/>
        <end position="415"/>
    </location>
</feature>
<dbReference type="AlphaFoldDB" id="A0A853I9Q2"/>
<evidence type="ECO:0000313" key="2">
    <source>
        <dbReference type="EMBL" id="NYZ66794.1"/>
    </source>
</evidence>
<organism evidence="2 3">
    <name type="scientific">Spartinivicinus marinus</name>
    <dbReference type="NCBI Taxonomy" id="2994442"/>
    <lineage>
        <taxon>Bacteria</taxon>
        <taxon>Pseudomonadati</taxon>
        <taxon>Pseudomonadota</taxon>
        <taxon>Gammaproteobacteria</taxon>
        <taxon>Oceanospirillales</taxon>
        <taxon>Zooshikellaceae</taxon>
        <taxon>Spartinivicinus</taxon>
    </lineage>
</organism>
<gene>
    <name evidence="2" type="ORF">H0A36_12305</name>
</gene>
<sequence>MQKKALVLATAIAACSTNINATPMDPRDKPVTQNFSAEVLANFDLFADSDNNKILWYVPKLGNIALQATHTTAPRPRFAASSREVTRGIFEGETIVNLGGSFSTSGSLGALQRLNNEASSYGLTVRAAPASKAAAKFMVSAIDVGAGRADVRCQDSEDITGLGTVVECEVKGLDGDYYPTDMLYRLNSRAPQGKSTVSQNIPFQAVLLPGFDQLIQDKLDDGAQWDDLITADVEWEIGTERKTRVARASIKWKQIFEQAHTYMSIHNFACVDVEIEAFFQNLATCPNEEQCGVKLEFLHSDGQYKDQPPSDSAFNDAVKAFQKDLETELFNEVAVYQESQIDPLKKSRSSVFTLKANYQKVLVKKNETRYLYWNPGRTVQNSATTMNIGCVTGTLGGKMSWDMDDPACRDIANQQ</sequence>
<dbReference type="EMBL" id="JACCKB010000017">
    <property type="protein sequence ID" value="NYZ66794.1"/>
    <property type="molecule type" value="Genomic_DNA"/>
</dbReference>
<evidence type="ECO:0008006" key="4">
    <source>
        <dbReference type="Google" id="ProtNLM"/>
    </source>
</evidence>
<proteinExistence type="predicted"/>
<accession>A0A853I9Q2</accession>
<evidence type="ECO:0000256" key="1">
    <source>
        <dbReference type="SAM" id="SignalP"/>
    </source>
</evidence>